<feature type="transmembrane region" description="Helical" evidence="13">
    <location>
        <begin position="384"/>
        <end position="405"/>
    </location>
</feature>
<dbReference type="PANTHER" id="PTHR12886">
    <property type="entry name" value="PIG-M MANNOSYLTRANSFERASE"/>
    <property type="match status" value="1"/>
</dbReference>
<keyword evidence="5 13" id="KW-0337">GPI-anchor biosynthesis</keyword>
<evidence type="ECO:0000256" key="10">
    <source>
        <dbReference type="ARBA" id="ARBA00022989"/>
    </source>
</evidence>
<keyword evidence="11 13" id="KW-0472">Membrane</keyword>
<keyword evidence="7 13" id="KW-0808">Transferase</keyword>
<dbReference type="OrthoDB" id="1741594at2759"/>
<comment type="subcellular location">
    <subcellularLocation>
        <location evidence="1 13">Endoplasmic reticulum membrane</location>
        <topology evidence="1 13">Multi-pass membrane protein</topology>
    </subcellularLocation>
</comment>
<evidence type="ECO:0000256" key="9">
    <source>
        <dbReference type="ARBA" id="ARBA00022824"/>
    </source>
</evidence>
<feature type="transmembrane region" description="Helical" evidence="13">
    <location>
        <begin position="81"/>
        <end position="105"/>
    </location>
</feature>
<evidence type="ECO:0000313" key="15">
    <source>
        <dbReference type="Proteomes" id="UP000799776"/>
    </source>
</evidence>
<feature type="transmembrane region" description="Helical" evidence="13">
    <location>
        <begin position="315"/>
        <end position="341"/>
    </location>
</feature>
<dbReference type="Pfam" id="PF05007">
    <property type="entry name" value="Mannosyl_trans"/>
    <property type="match status" value="1"/>
</dbReference>
<keyword evidence="15" id="KW-1185">Reference proteome</keyword>
<evidence type="ECO:0000256" key="7">
    <source>
        <dbReference type="ARBA" id="ARBA00022679"/>
    </source>
</evidence>
<evidence type="ECO:0000256" key="12">
    <source>
        <dbReference type="ARBA" id="ARBA00025399"/>
    </source>
</evidence>
<comment type="function">
    <text evidence="12 13">Mannosyltransferase involved in glycosylphosphatidylinositol-anchor biosynthesis. Transfers the first alpha-1,4-mannose to GlcN-acyl-PI during GPI precursor assembly. Required for cell wall integrity.</text>
</comment>
<evidence type="ECO:0000256" key="3">
    <source>
        <dbReference type="ARBA" id="ARBA00011071"/>
    </source>
</evidence>
<keyword evidence="6 13" id="KW-0328">Glycosyltransferase</keyword>
<gene>
    <name evidence="14" type="ORF">K490DRAFT_38846</name>
</gene>
<name>A0A6A5YA68_9PEZI</name>
<reference evidence="14" key="1">
    <citation type="journal article" date="2020" name="Stud. Mycol.">
        <title>101 Dothideomycetes genomes: a test case for predicting lifestyles and emergence of pathogens.</title>
        <authorList>
            <person name="Haridas S."/>
            <person name="Albert R."/>
            <person name="Binder M."/>
            <person name="Bloem J."/>
            <person name="Labutti K."/>
            <person name="Salamov A."/>
            <person name="Andreopoulos B."/>
            <person name="Baker S."/>
            <person name="Barry K."/>
            <person name="Bills G."/>
            <person name="Bluhm B."/>
            <person name="Cannon C."/>
            <person name="Castanera R."/>
            <person name="Culley D."/>
            <person name="Daum C."/>
            <person name="Ezra D."/>
            <person name="Gonzalez J."/>
            <person name="Henrissat B."/>
            <person name="Kuo A."/>
            <person name="Liang C."/>
            <person name="Lipzen A."/>
            <person name="Lutzoni F."/>
            <person name="Magnuson J."/>
            <person name="Mondo S."/>
            <person name="Nolan M."/>
            <person name="Ohm R."/>
            <person name="Pangilinan J."/>
            <person name="Park H.-J."/>
            <person name="Ramirez L."/>
            <person name="Alfaro M."/>
            <person name="Sun H."/>
            <person name="Tritt A."/>
            <person name="Yoshinaga Y."/>
            <person name="Zwiers L.-H."/>
            <person name="Turgeon B."/>
            <person name="Goodwin S."/>
            <person name="Spatafora J."/>
            <person name="Crous P."/>
            <person name="Grigoriev I."/>
        </authorList>
    </citation>
    <scope>NUCLEOTIDE SEQUENCE</scope>
    <source>
        <strain evidence="14">CBS 121410</strain>
    </source>
</reference>
<dbReference type="GO" id="GO:0051751">
    <property type="term" value="F:alpha-1,4-mannosyltransferase activity"/>
    <property type="evidence" value="ECO:0007669"/>
    <property type="project" value="InterPro"/>
</dbReference>
<dbReference type="PANTHER" id="PTHR12886:SF0">
    <property type="entry name" value="GPI MANNOSYLTRANSFERASE 1"/>
    <property type="match status" value="1"/>
</dbReference>
<evidence type="ECO:0000256" key="5">
    <source>
        <dbReference type="ARBA" id="ARBA00022502"/>
    </source>
</evidence>
<dbReference type="AlphaFoldDB" id="A0A6A5YA68"/>
<evidence type="ECO:0000256" key="1">
    <source>
        <dbReference type="ARBA" id="ARBA00004477"/>
    </source>
</evidence>
<protein>
    <recommendedName>
        <fullName evidence="4 13">GPI mannosyltransferase 1</fullName>
        <ecNumber evidence="13">2.4.1.-</ecNumber>
    </recommendedName>
    <alternativeName>
        <fullName evidence="13">GPI mannosyltransferase I</fullName>
    </alternativeName>
</protein>
<evidence type="ECO:0000256" key="13">
    <source>
        <dbReference type="RuleBase" id="RU365064"/>
    </source>
</evidence>
<accession>A0A6A5YA68</accession>
<organism evidence="14 15">
    <name type="scientific">Saccharata proteae CBS 121410</name>
    <dbReference type="NCBI Taxonomy" id="1314787"/>
    <lineage>
        <taxon>Eukaryota</taxon>
        <taxon>Fungi</taxon>
        <taxon>Dikarya</taxon>
        <taxon>Ascomycota</taxon>
        <taxon>Pezizomycotina</taxon>
        <taxon>Dothideomycetes</taxon>
        <taxon>Dothideomycetes incertae sedis</taxon>
        <taxon>Botryosphaeriales</taxon>
        <taxon>Saccharataceae</taxon>
        <taxon>Saccharata</taxon>
    </lineage>
</organism>
<comment type="caution">
    <text evidence="13">Lacks conserved residue(s) required for the propagation of feature annotation.</text>
</comment>
<comment type="similarity">
    <text evidence="3 13">Belongs to the PIGM family.</text>
</comment>
<dbReference type="GO" id="GO:1990529">
    <property type="term" value="C:glycosylphosphatidylinositol-mannosyltransferase I complex"/>
    <property type="evidence" value="ECO:0007669"/>
    <property type="project" value="TreeGrafter"/>
</dbReference>
<dbReference type="InterPro" id="IPR007704">
    <property type="entry name" value="PIG-M"/>
</dbReference>
<dbReference type="GO" id="GO:0006506">
    <property type="term" value="P:GPI anchor biosynthetic process"/>
    <property type="evidence" value="ECO:0007669"/>
    <property type="project" value="UniProtKB-UniPathway"/>
</dbReference>
<evidence type="ECO:0000313" key="14">
    <source>
        <dbReference type="EMBL" id="KAF2088732.1"/>
    </source>
</evidence>
<keyword evidence="10 13" id="KW-1133">Transmembrane helix</keyword>
<dbReference type="EC" id="2.4.1.-" evidence="13"/>
<keyword evidence="8 13" id="KW-0812">Transmembrane</keyword>
<keyword evidence="9 13" id="KW-0256">Endoplasmic reticulum</keyword>
<evidence type="ECO:0000256" key="2">
    <source>
        <dbReference type="ARBA" id="ARBA00004687"/>
    </source>
</evidence>
<feature type="transmembrane region" description="Helical" evidence="13">
    <location>
        <begin position="9"/>
        <end position="27"/>
    </location>
</feature>
<dbReference type="GO" id="GO:0004376">
    <property type="term" value="F:GPI mannosyltransferase activity"/>
    <property type="evidence" value="ECO:0007669"/>
    <property type="project" value="InterPro"/>
</dbReference>
<dbReference type="Proteomes" id="UP000799776">
    <property type="component" value="Unassembled WGS sequence"/>
</dbReference>
<evidence type="ECO:0000256" key="11">
    <source>
        <dbReference type="ARBA" id="ARBA00023136"/>
    </source>
</evidence>
<evidence type="ECO:0000256" key="4">
    <source>
        <dbReference type="ARBA" id="ARBA00013797"/>
    </source>
</evidence>
<feature type="transmembrane region" description="Helical" evidence="13">
    <location>
        <begin position="220"/>
        <end position="239"/>
    </location>
</feature>
<comment type="pathway">
    <text evidence="2 13">Glycolipid biosynthesis; glycosylphosphatidylinositol-anchor biosynthesis.</text>
</comment>
<dbReference type="UniPathway" id="UPA00196"/>
<proteinExistence type="inferred from homology"/>
<feature type="transmembrane region" description="Helical" evidence="13">
    <location>
        <begin position="160"/>
        <end position="186"/>
    </location>
</feature>
<sequence length="425" mass="48106">MALLSSPRVVFSTAIALRAVLLIYGLFQDAYSPMKYTDIDYFVFTDAARFISQGHSPYARDTYRYTPLLAWLIYPTTWPGWWFSFGKVLFAFGDIVAGWFILLVLRSTAKMPTERALKFASIWLLNPMVAQISTRGSSEGLLGFIVTALLWTVTQRKIRLAGCLLGVAVHFKIYPFIYAASIVWWLDDEHVGGGKSAKRERCPGVISSMLAFFNRARINLASYSILTFMILNIFMFYLYGSPFLEHSYFHHLTRIDHRHNFSPYNTLLYLNSSPMGAPAIRLESLAFVPQLLLSTVLIPLSLAKKDLASTMLAQTFAFVTFNKVCTSQYFLWYMVFLPFYLPNSSLLQNPTKGITAAVLWVLGQAMWLQQGYQLEFLGRSTFVPGLWLSSVIFFLVNCWILGIIVSDIGISTSNKSPNITAKKSL</sequence>
<dbReference type="GO" id="GO:0005789">
    <property type="term" value="C:endoplasmic reticulum membrane"/>
    <property type="evidence" value="ECO:0007669"/>
    <property type="project" value="UniProtKB-SubCell"/>
</dbReference>
<evidence type="ECO:0000256" key="8">
    <source>
        <dbReference type="ARBA" id="ARBA00022692"/>
    </source>
</evidence>
<dbReference type="EMBL" id="ML978715">
    <property type="protein sequence ID" value="KAF2088732.1"/>
    <property type="molecule type" value="Genomic_DNA"/>
</dbReference>
<evidence type="ECO:0000256" key="6">
    <source>
        <dbReference type="ARBA" id="ARBA00022676"/>
    </source>
</evidence>